<protein>
    <submittedName>
        <fullName evidence="3">N6-adenine-specific methylase</fullName>
    </submittedName>
</protein>
<comment type="caution">
    <text evidence="3">The sequence shown here is derived from an EMBL/GenBank/DDBJ whole genome shotgun (WGS) entry which is preliminary data.</text>
</comment>
<evidence type="ECO:0000256" key="1">
    <source>
        <dbReference type="ARBA" id="ARBA00022603"/>
    </source>
</evidence>
<sequence>MTKTTNIIGGKYKGHKIKLVPSLKTKATSSLVKEALFNILGNSIENKKILDLFSGNGSYGFEALSRNAKQVFFVDFSFKAFQTLKENQKKLKLNLDKIVIYYSHYLLALKKFQKLNFNFDFVILDPPYFKNLYLPAFENLGAITHLESIVICELHHKVHLPSQIKEFVLFKEKKYGNKKLQFYRKN</sequence>
<evidence type="ECO:0000313" key="3">
    <source>
        <dbReference type="EMBL" id="RMI88742.1"/>
    </source>
</evidence>
<dbReference type="GO" id="GO:0003676">
    <property type="term" value="F:nucleic acid binding"/>
    <property type="evidence" value="ECO:0007669"/>
    <property type="project" value="InterPro"/>
</dbReference>
<reference evidence="4" key="1">
    <citation type="submission" date="2016-11" db="EMBL/GenBank/DDBJ databases">
        <title>Genome sequence of Candidatus Phytoplasma solani strain SA-1.</title>
        <authorList>
            <person name="Haryono M."/>
            <person name="Samarzija I."/>
            <person name="Seruga Music M."/>
            <person name="Hogenhout S."/>
            <person name="Kuo C.-H."/>
        </authorList>
    </citation>
    <scope>NUCLEOTIDE SEQUENCE [LARGE SCALE GENOMIC DNA]</scope>
    <source>
        <strain evidence="4">SA-1</strain>
    </source>
</reference>
<dbReference type="EMBL" id="MPBG01000004">
    <property type="protein sequence ID" value="RMI88742.1"/>
    <property type="molecule type" value="Genomic_DNA"/>
</dbReference>
<organism evidence="3 4">
    <name type="scientific">Candidatus Phytoplasma solani</name>
    <dbReference type="NCBI Taxonomy" id="69896"/>
    <lineage>
        <taxon>Bacteria</taxon>
        <taxon>Bacillati</taxon>
        <taxon>Mycoplasmatota</taxon>
        <taxon>Mollicutes</taxon>
        <taxon>Acholeplasmatales</taxon>
        <taxon>Acholeplasmataceae</taxon>
        <taxon>Candidatus Phytoplasma</taxon>
        <taxon>16SrXII (Stolbur group)</taxon>
    </lineage>
</organism>
<dbReference type="InterPro" id="IPR029063">
    <property type="entry name" value="SAM-dependent_MTases_sf"/>
</dbReference>
<keyword evidence="2" id="KW-0808">Transferase</keyword>
<dbReference type="AlphaFoldDB" id="A0A421NXM1"/>
<dbReference type="SUPFAM" id="SSF53335">
    <property type="entry name" value="S-adenosyl-L-methionine-dependent methyltransferases"/>
    <property type="match status" value="1"/>
</dbReference>
<dbReference type="NCBIfam" id="TIGR00095">
    <property type="entry name" value="16S rRNA (guanine(966)-N(2))-methyltransferase RsmD"/>
    <property type="match status" value="1"/>
</dbReference>
<dbReference type="PIRSF" id="PIRSF004553">
    <property type="entry name" value="CHP00095"/>
    <property type="match status" value="1"/>
</dbReference>
<dbReference type="Gene3D" id="3.40.50.150">
    <property type="entry name" value="Vaccinia Virus protein VP39"/>
    <property type="match status" value="1"/>
</dbReference>
<evidence type="ECO:0000313" key="4">
    <source>
        <dbReference type="Proteomes" id="UP000283896"/>
    </source>
</evidence>
<dbReference type="PANTHER" id="PTHR43542:SF1">
    <property type="entry name" value="METHYLTRANSFERASE"/>
    <property type="match status" value="1"/>
</dbReference>
<dbReference type="KEGG" id="psol:S284_03420"/>
<keyword evidence="1 3" id="KW-0489">Methyltransferase</keyword>
<proteinExistence type="predicted"/>
<dbReference type="Pfam" id="PF03602">
    <property type="entry name" value="Cons_hypoth95"/>
    <property type="match status" value="1"/>
</dbReference>
<evidence type="ECO:0000256" key="2">
    <source>
        <dbReference type="ARBA" id="ARBA00022679"/>
    </source>
</evidence>
<dbReference type="GO" id="GO:0031167">
    <property type="term" value="P:rRNA methylation"/>
    <property type="evidence" value="ECO:0007669"/>
    <property type="project" value="InterPro"/>
</dbReference>
<dbReference type="InterPro" id="IPR002052">
    <property type="entry name" value="DNA_methylase_N6_adenine_CS"/>
</dbReference>
<dbReference type="STRING" id="69896.S284_03420"/>
<dbReference type="RefSeq" id="WP_023161464.1">
    <property type="nucleotide sequence ID" value="NC_022588.1"/>
</dbReference>
<keyword evidence="4" id="KW-1185">Reference proteome</keyword>
<dbReference type="InterPro" id="IPR004398">
    <property type="entry name" value="RNA_MeTrfase_RsmD"/>
</dbReference>
<dbReference type="CDD" id="cd02440">
    <property type="entry name" value="AdoMet_MTases"/>
    <property type="match status" value="1"/>
</dbReference>
<dbReference type="GO" id="GO:0008168">
    <property type="term" value="F:methyltransferase activity"/>
    <property type="evidence" value="ECO:0007669"/>
    <property type="project" value="UniProtKB-KW"/>
</dbReference>
<name>A0A421NXM1_9MOLU</name>
<dbReference type="OrthoDB" id="9803017at2"/>
<dbReference type="PROSITE" id="PS00092">
    <property type="entry name" value="N6_MTASE"/>
    <property type="match status" value="1"/>
</dbReference>
<accession>A0A421NXM1</accession>
<dbReference type="Proteomes" id="UP000283896">
    <property type="component" value="Unassembled WGS sequence"/>
</dbReference>
<gene>
    <name evidence="3" type="primary">asm</name>
    <name evidence="3" type="ORF">PSSA1_v1c3400</name>
</gene>
<dbReference type="PANTHER" id="PTHR43542">
    <property type="entry name" value="METHYLTRANSFERASE"/>
    <property type="match status" value="1"/>
</dbReference>